<organism evidence="1">
    <name type="scientific">marine metagenome</name>
    <dbReference type="NCBI Taxonomy" id="408172"/>
    <lineage>
        <taxon>unclassified sequences</taxon>
        <taxon>metagenomes</taxon>
        <taxon>ecological metagenomes</taxon>
    </lineage>
</organism>
<dbReference type="Gene3D" id="2.40.160.50">
    <property type="entry name" value="membrane protein fhac: a member of the omp85/tpsb transporter family"/>
    <property type="match status" value="1"/>
</dbReference>
<evidence type="ECO:0008006" key="2">
    <source>
        <dbReference type="Google" id="ProtNLM"/>
    </source>
</evidence>
<gene>
    <name evidence="1" type="ORF">METZ01_LOCUS330668</name>
</gene>
<dbReference type="AlphaFoldDB" id="A0A382PWU3"/>
<accession>A0A382PWU3</accession>
<feature type="non-terminal residue" evidence="1">
    <location>
        <position position="1"/>
    </location>
</feature>
<protein>
    <recommendedName>
        <fullName evidence="2">Bacterial surface antigen (D15) domain-containing protein</fullName>
    </recommendedName>
</protein>
<proteinExistence type="predicted"/>
<sequence length="315" mass="36035">DIAVGGGALFSLSDMLGNHSYNIMVSNSTQTTEDFLKSFNFFISRMNLSRRINYGYGVFHLNGNFRDNSSFLFDERRVGSIFLYSYPFSKYSRLDGNIGYIYSDKNRLFATTNPERQSHLITNYLAYVHDTIMWGPTGPVDGEGFQFGVTHLTDLGRGESFATTFLADYRRYFRFARQMTYATRVLGIGSWGEEPQIIRLGGSWDFRGYRFRSLQGNRMFLVNQEMRFPVLNFLAIGFPFGAMSFSRIQGALFVDVGNVWYDDNFQDVIGSFGGGVRVNLGGPMVLRFDFSKRVSNNFTTLEDGIKFTFWFGPDF</sequence>
<evidence type="ECO:0000313" key="1">
    <source>
        <dbReference type="EMBL" id="SVC77814.1"/>
    </source>
</evidence>
<dbReference type="EMBL" id="UINC01110357">
    <property type="protein sequence ID" value="SVC77814.1"/>
    <property type="molecule type" value="Genomic_DNA"/>
</dbReference>
<reference evidence="1" key="1">
    <citation type="submission" date="2018-05" db="EMBL/GenBank/DDBJ databases">
        <authorList>
            <person name="Lanie J.A."/>
            <person name="Ng W.-L."/>
            <person name="Kazmierczak K.M."/>
            <person name="Andrzejewski T.M."/>
            <person name="Davidsen T.M."/>
            <person name="Wayne K.J."/>
            <person name="Tettelin H."/>
            <person name="Glass J.I."/>
            <person name="Rusch D."/>
            <person name="Podicherti R."/>
            <person name="Tsui H.-C.T."/>
            <person name="Winkler M.E."/>
        </authorList>
    </citation>
    <scope>NUCLEOTIDE SEQUENCE</scope>
</reference>
<name>A0A382PWU3_9ZZZZ</name>